<dbReference type="EMBL" id="JADNRY010000745">
    <property type="protein sequence ID" value="KAF9028095.1"/>
    <property type="molecule type" value="Genomic_DNA"/>
</dbReference>
<dbReference type="AlphaFoldDB" id="A0A9P5P5F5"/>
<accession>A0A9P5P5F5</accession>
<proteinExistence type="predicted"/>
<evidence type="ECO:0000256" key="1">
    <source>
        <dbReference type="SAM" id="MobiDB-lite"/>
    </source>
</evidence>
<comment type="caution">
    <text evidence="2">The sequence shown here is derived from an EMBL/GenBank/DDBJ whole genome shotgun (WGS) entry which is preliminary data.</text>
</comment>
<dbReference type="OrthoDB" id="3053737at2759"/>
<protein>
    <submittedName>
        <fullName evidence="2">Uncharacterized protein</fullName>
    </submittedName>
</protein>
<reference evidence="2" key="1">
    <citation type="submission" date="2020-11" db="EMBL/GenBank/DDBJ databases">
        <authorList>
            <consortium name="DOE Joint Genome Institute"/>
            <person name="Ahrendt S."/>
            <person name="Riley R."/>
            <person name="Andreopoulos W."/>
            <person name="Labutti K."/>
            <person name="Pangilinan J."/>
            <person name="Ruiz-Duenas F.J."/>
            <person name="Barrasa J.M."/>
            <person name="Sanchez-Garcia M."/>
            <person name="Camarero S."/>
            <person name="Miyauchi S."/>
            <person name="Serrano A."/>
            <person name="Linde D."/>
            <person name="Babiker R."/>
            <person name="Drula E."/>
            <person name="Ayuso-Fernandez I."/>
            <person name="Pacheco R."/>
            <person name="Padilla G."/>
            <person name="Ferreira P."/>
            <person name="Barriuso J."/>
            <person name="Kellner H."/>
            <person name="Castanera R."/>
            <person name="Alfaro M."/>
            <person name="Ramirez L."/>
            <person name="Pisabarro A.G."/>
            <person name="Kuo A."/>
            <person name="Tritt A."/>
            <person name="Lipzen A."/>
            <person name="He G."/>
            <person name="Yan M."/>
            <person name="Ng V."/>
            <person name="Cullen D."/>
            <person name="Martin F."/>
            <person name="Rosso M.-N."/>
            <person name="Henrissat B."/>
            <person name="Hibbett D."/>
            <person name="Martinez A.T."/>
            <person name="Grigoriev I.V."/>
        </authorList>
    </citation>
    <scope>NUCLEOTIDE SEQUENCE</scope>
    <source>
        <strain evidence="2">AH 40177</strain>
    </source>
</reference>
<sequence>MADYDRQRLALASLGFCNTSKLPTMTLLDTYRKPTHHTRAKGDSCRVPGSLYRFELEFQNDESWSDEESDSVAPAIGTLQTKHAAPKRTGQKLKTEGTATEKKNGWVWVAGYIFKQLEQGVQEDLSEFDKESDRITYFRAEAEMERWREAKEKIHCELANSVRGFQSLSDSWGRRGDQKTALAGVSLSSQSFGYQAFAKRQSVMYAGLAHKCRESLKALKLKVPETGEIMADVVSRNRRREAEENSFAVLSRIKEASLIATSAKLAL</sequence>
<evidence type="ECO:0000313" key="3">
    <source>
        <dbReference type="Proteomes" id="UP000772434"/>
    </source>
</evidence>
<name>A0A9P5P5F5_9AGAR</name>
<organism evidence="2 3">
    <name type="scientific">Rhodocollybia butyracea</name>
    <dbReference type="NCBI Taxonomy" id="206335"/>
    <lineage>
        <taxon>Eukaryota</taxon>
        <taxon>Fungi</taxon>
        <taxon>Dikarya</taxon>
        <taxon>Basidiomycota</taxon>
        <taxon>Agaricomycotina</taxon>
        <taxon>Agaricomycetes</taxon>
        <taxon>Agaricomycetidae</taxon>
        <taxon>Agaricales</taxon>
        <taxon>Marasmiineae</taxon>
        <taxon>Omphalotaceae</taxon>
        <taxon>Rhodocollybia</taxon>
    </lineage>
</organism>
<evidence type="ECO:0000313" key="2">
    <source>
        <dbReference type="EMBL" id="KAF9028095.1"/>
    </source>
</evidence>
<keyword evidence="3" id="KW-1185">Reference proteome</keyword>
<gene>
    <name evidence="2" type="ORF">BDP27DRAFT_1436971</name>
</gene>
<feature type="region of interest" description="Disordered" evidence="1">
    <location>
        <begin position="78"/>
        <end position="97"/>
    </location>
</feature>
<dbReference type="Proteomes" id="UP000772434">
    <property type="component" value="Unassembled WGS sequence"/>
</dbReference>